<dbReference type="AlphaFoldDB" id="A0A834TMS2"/>
<organism evidence="1 2">
    <name type="scientific">Senna tora</name>
    <dbReference type="NCBI Taxonomy" id="362788"/>
    <lineage>
        <taxon>Eukaryota</taxon>
        <taxon>Viridiplantae</taxon>
        <taxon>Streptophyta</taxon>
        <taxon>Embryophyta</taxon>
        <taxon>Tracheophyta</taxon>
        <taxon>Spermatophyta</taxon>
        <taxon>Magnoliopsida</taxon>
        <taxon>eudicotyledons</taxon>
        <taxon>Gunneridae</taxon>
        <taxon>Pentapetalae</taxon>
        <taxon>rosids</taxon>
        <taxon>fabids</taxon>
        <taxon>Fabales</taxon>
        <taxon>Fabaceae</taxon>
        <taxon>Caesalpinioideae</taxon>
        <taxon>Cassia clade</taxon>
        <taxon>Senna</taxon>
    </lineage>
</organism>
<evidence type="ECO:0000313" key="1">
    <source>
        <dbReference type="EMBL" id="KAF7824442.1"/>
    </source>
</evidence>
<keyword evidence="2" id="KW-1185">Reference proteome</keyword>
<sequence>MSDTNWLEEIQWASLCVIEAALSCNDSSPPLIILQTGPGCLVFPIGISTAVDKGGLEESQIIPVVMDWGIRCGRMVIAFIGLEDVGKLVGGYHAEFDRVMGRQRAADYTYRGRT</sequence>
<evidence type="ECO:0000313" key="2">
    <source>
        <dbReference type="Proteomes" id="UP000634136"/>
    </source>
</evidence>
<protein>
    <submittedName>
        <fullName evidence="1">Uncharacterized protein</fullName>
    </submittedName>
</protein>
<name>A0A834TMS2_9FABA</name>
<gene>
    <name evidence="1" type="ORF">G2W53_022586</name>
</gene>
<dbReference type="Proteomes" id="UP000634136">
    <property type="component" value="Unassembled WGS sequence"/>
</dbReference>
<reference evidence="1" key="1">
    <citation type="submission" date="2020-09" db="EMBL/GenBank/DDBJ databases">
        <title>Genome-Enabled Discovery of Anthraquinone Biosynthesis in Senna tora.</title>
        <authorList>
            <person name="Kang S.-H."/>
            <person name="Pandey R.P."/>
            <person name="Lee C.-M."/>
            <person name="Sim J.-S."/>
            <person name="Jeong J.-T."/>
            <person name="Choi B.-S."/>
            <person name="Jung M."/>
            <person name="Ginzburg D."/>
            <person name="Zhao K."/>
            <person name="Won S.Y."/>
            <person name="Oh T.-J."/>
            <person name="Yu Y."/>
            <person name="Kim N.-H."/>
            <person name="Lee O.R."/>
            <person name="Lee T.-H."/>
            <person name="Bashyal P."/>
            <person name="Kim T.-S."/>
            <person name="Lee W.-H."/>
            <person name="Kawkins C."/>
            <person name="Kim C.-K."/>
            <person name="Kim J.S."/>
            <person name="Ahn B.O."/>
            <person name="Rhee S.Y."/>
            <person name="Sohng J.K."/>
        </authorList>
    </citation>
    <scope>NUCLEOTIDE SEQUENCE</scope>
    <source>
        <tissue evidence="1">Leaf</tissue>
    </source>
</reference>
<proteinExistence type="predicted"/>
<dbReference type="EMBL" id="JAAIUW010000007">
    <property type="protein sequence ID" value="KAF7824442.1"/>
    <property type="molecule type" value="Genomic_DNA"/>
</dbReference>
<comment type="caution">
    <text evidence="1">The sequence shown here is derived from an EMBL/GenBank/DDBJ whole genome shotgun (WGS) entry which is preliminary data.</text>
</comment>
<accession>A0A834TMS2</accession>